<comment type="caution">
    <text evidence="1">The sequence shown here is derived from an EMBL/GenBank/DDBJ whole genome shotgun (WGS) entry which is preliminary data.</text>
</comment>
<reference evidence="1 2" key="1">
    <citation type="submission" date="2023-02" db="EMBL/GenBank/DDBJ databases">
        <title>LHISI_Scaffold_Assembly.</title>
        <authorList>
            <person name="Stuart O.P."/>
            <person name="Cleave R."/>
            <person name="Magrath M.J.L."/>
            <person name="Mikheyev A.S."/>
        </authorList>
    </citation>
    <scope>NUCLEOTIDE SEQUENCE [LARGE SCALE GENOMIC DNA]</scope>
    <source>
        <strain evidence="1">Daus_M_001</strain>
        <tissue evidence="1">Leg muscle</tissue>
    </source>
</reference>
<gene>
    <name evidence="1" type="ORF">PR048_011961</name>
</gene>
<organism evidence="1 2">
    <name type="scientific">Dryococelus australis</name>
    <dbReference type="NCBI Taxonomy" id="614101"/>
    <lineage>
        <taxon>Eukaryota</taxon>
        <taxon>Metazoa</taxon>
        <taxon>Ecdysozoa</taxon>
        <taxon>Arthropoda</taxon>
        <taxon>Hexapoda</taxon>
        <taxon>Insecta</taxon>
        <taxon>Pterygota</taxon>
        <taxon>Neoptera</taxon>
        <taxon>Polyneoptera</taxon>
        <taxon>Phasmatodea</taxon>
        <taxon>Verophasmatodea</taxon>
        <taxon>Anareolatae</taxon>
        <taxon>Phasmatidae</taxon>
        <taxon>Eurycanthinae</taxon>
        <taxon>Dryococelus</taxon>
    </lineage>
</organism>
<accession>A0ABQ9HN45</accession>
<proteinExistence type="predicted"/>
<evidence type="ECO:0000313" key="2">
    <source>
        <dbReference type="Proteomes" id="UP001159363"/>
    </source>
</evidence>
<dbReference type="EMBL" id="JARBHB010000004">
    <property type="protein sequence ID" value="KAJ8885761.1"/>
    <property type="molecule type" value="Genomic_DNA"/>
</dbReference>
<sequence length="204" mass="23323">MEVLLAKKKIFKVNVTHAEKAKEKITVIDVDGTAVDRKRIELMLNEVGKVQKRDQEYNVYEADLGKTQECLITMLFVKLANMEIRKNDCDEVAFNSSSRNEVRFLELQLLLFGRNFQDLLEVAIHNKQYLTGAQKLQCLKGLLQGEVAAALLKTIPSESVVMLCRLLDTVGECTTLLKVLQQPVKHWDHIFVTEKKLDSHLKIK</sequence>
<protein>
    <submittedName>
        <fullName evidence="1">Uncharacterized protein</fullName>
    </submittedName>
</protein>
<dbReference type="Proteomes" id="UP001159363">
    <property type="component" value="Chromosome X"/>
</dbReference>
<evidence type="ECO:0000313" key="1">
    <source>
        <dbReference type="EMBL" id="KAJ8885761.1"/>
    </source>
</evidence>
<name>A0ABQ9HN45_9NEOP</name>
<keyword evidence="2" id="KW-1185">Reference proteome</keyword>